<evidence type="ECO:0000256" key="6">
    <source>
        <dbReference type="ARBA" id="ARBA00022687"/>
    </source>
</evidence>
<protein>
    <recommendedName>
        <fullName evidence="9">Protein Wnt</fullName>
    </recommendedName>
</protein>
<evidence type="ECO:0000256" key="4">
    <source>
        <dbReference type="ARBA" id="ARBA00022525"/>
    </source>
</evidence>
<evidence type="ECO:0000256" key="2">
    <source>
        <dbReference type="ARBA" id="ARBA00005683"/>
    </source>
</evidence>
<evidence type="ECO:0000256" key="3">
    <source>
        <dbReference type="ARBA" id="ARBA00022473"/>
    </source>
</evidence>
<dbReference type="GO" id="GO:0045165">
    <property type="term" value="P:cell fate commitment"/>
    <property type="evidence" value="ECO:0007669"/>
    <property type="project" value="TreeGrafter"/>
</dbReference>
<keyword evidence="7" id="KW-1015">Disulfide bond</keyword>
<dbReference type="CDD" id="cd13113">
    <property type="entry name" value="Wnt"/>
    <property type="match status" value="1"/>
</dbReference>
<comment type="function">
    <text evidence="9">Ligand for members of the frizzled family of seven transmembrane receptors.</text>
</comment>
<dbReference type="SMART" id="SM00097">
    <property type="entry name" value="WNT1"/>
    <property type="match status" value="1"/>
</dbReference>
<evidence type="ECO:0000256" key="9">
    <source>
        <dbReference type="RuleBase" id="RU003500"/>
    </source>
</evidence>
<dbReference type="GO" id="GO:0005125">
    <property type="term" value="F:cytokine activity"/>
    <property type="evidence" value="ECO:0007669"/>
    <property type="project" value="TreeGrafter"/>
</dbReference>
<dbReference type="InterPro" id="IPR005817">
    <property type="entry name" value="Wnt"/>
</dbReference>
<evidence type="ECO:0000313" key="12">
    <source>
        <dbReference type="Proteomes" id="UP001249851"/>
    </source>
</evidence>
<dbReference type="PANTHER" id="PTHR12027">
    <property type="entry name" value="WNT RELATED"/>
    <property type="match status" value="1"/>
</dbReference>
<keyword evidence="10" id="KW-0732">Signal</keyword>
<evidence type="ECO:0000256" key="8">
    <source>
        <dbReference type="ARBA" id="ARBA00023288"/>
    </source>
</evidence>
<comment type="subcellular location">
    <subcellularLocation>
        <location evidence="1 9">Secreted</location>
        <location evidence="1 9">Extracellular space</location>
        <location evidence="1 9">Extracellular matrix</location>
    </subcellularLocation>
</comment>
<keyword evidence="5" id="KW-0272">Extracellular matrix</keyword>
<evidence type="ECO:0000256" key="10">
    <source>
        <dbReference type="SAM" id="SignalP"/>
    </source>
</evidence>
<name>A0AAD9PWR3_ACRCE</name>
<evidence type="ECO:0000313" key="11">
    <source>
        <dbReference type="EMBL" id="KAK2550497.1"/>
    </source>
</evidence>
<organism evidence="11 12">
    <name type="scientific">Acropora cervicornis</name>
    <name type="common">Staghorn coral</name>
    <dbReference type="NCBI Taxonomy" id="6130"/>
    <lineage>
        <taxon>Eukaryota</taxon>
        <taxon>Metazoa</taxon>
        <taxon>Cnidaria</taxon>
        <taxon>Anthozoa</taxon>
        <taxon>Hexacorallia</taxon>
        <taxon>Scleractinia</taxon>
        <taxon>Astrocoeniina</taxon>
        <taxon>Acroporidae</taxon>
        <taxon>Acropora</taxon>
    </lineage>
</organism>
<comment type="caution">
    <text evidence="11">The sequence shown here is derived from an EMBL/GenBank/DDBJ whole genome shotgun (WGS) entry which is preliminary data.</text>
</comment>
<keyword evidence="12" id="KW-1185">Reference proteome</keyword>
<dbReference type="EMBL" id="JARQWQ010000110">
    <property type="protein sequence ID" value="KAK2550497.1"/>
    <property type="molecule type" value="Genomic_DNA"/>
</dbReference>
<dbReference type="InterPro" id="IPR043158">
    <property type="entry name" value="Wnt_C"/>
</dbReference>
<dbReference type="Gene3D" id="3.30.2460.20">
    <property type="match status" value="1"/>
</dbReference>
<reference evidence="11" key="2">
    <citation type="journal article" date="2023" name="Science">
        <title>Genomic signatures of disease resistance in endangered staghorn corals.</title>
        <authorList>
            <person name="Vollmer S.V."/>
            <person name="Selwyn J.D."/>
            <person name="Despard B.A."/>
            <person name="Roesel C.L."/>
        </authorList>
    </citation>
    <scope>NUCLEOTIDE SEQUENCE</scope>
    <source>
        <strain evidence="11">K2</strain>
    </source>
</reference>
<dbReference type="GO" id="GO:0005615">
    <property type="term" value="C:extracellular space"/>
    <property type="evidence" value="ECO:0007669"/>
    <property type="project" value="TreeGrafter"/>
</dbReference>
<evidence type="ECO:0000256" key="5">
    <source>
        <dbReference type="ARBA" id="ARBA00022530"/>
    </source>
</evidence>
<feature type="signal peptide" evidence="10">
    <location>
        <begin position="1"/>
        <end position="22"/>
    </location>
</feature>
<keyword evidence="3 9" id="KW-0217">Developmental protein</keyword>
<dbReference type="AlphaFoldDB" id="A0AAD9PWR3"/>
<comment type="similarity">
    <text evidence="2 9">Belongs to the Wnt family.</text>
</comment>
<dbReference type="Pfam" id="PF00110">
    <property type="entry name" value="wnt"/>
    <property type="match status" value="1"/>
</dbReference>
<dbReference type="InterPro" id="IPR018161">
    <property type="entry name" value="Wnt_CS"/>
</dbReference>
<dbReference type="GO" id="GO:0005109">
    <property type="term" value="F:frizzled binding"/>
    <property type="evidence" value="ECO:0007669"/>
    <property type="project" value="TreeGrafter"/>
</dbReference>
<dbReference type="PROSITE" id="PS00246">
    <property type="entry name" value="WNT1"/>
    <property type="match status" value="1"/>
</dbReference>
<evidence type="ECO:0000256" key="7">
    <source>
        <dbReference type="ARBA" id="ARBA00023157"/>
    </source>
</evidence>
<reference evidence="11" key="1">
    <citation type="journal article" date="2023" name="G3 (Bethesda)">
        <title>Whole genome assembly and annotation of the endangered Caribbean coral Acropora cervicornis.</title>
        <authorList>
            <person name="Selwyn J.D."/>
            <person name="Vollmer S.V."/>
        </authorList>
    </citation>
    <scope>NUCLEOTIDE SEQUENCE</scope>
    <source>
        <strain evidence="11">K2</strain>
    </source>
</reference>
<keyword evidence="6 9" id="KW-0879">Wnt signaling pathway</keyword>
<proteinExistence type="inferred from homology"/>
<keyword evidence="8" id="KW-0449">Lipoprotein</keyword>
<keyword evidence="4" id="KW-0964">Secreted</keyword>
<accession>A0AAD9PWR3</accession>
<dbReference type="GO" id="GO:0060070">
    <property type="term" value="P:canonical Wnt signaling pathway"/>
    <property type="evidence" value="ECO:0007669"/>
    <property type="project" value="TreeGrafter"/>
</dbReference>
<gene>
    <name evidence="11" type="ORF">P5673_028863</name>
</gene>
<dbReference type="Proteomes" id="UP001249851">
    <property type="component" value="Unassembled WGS sequence"/>
</dbReference>
<dbReference type="PANTHER" id="PTHR12027:SF81">
    <property type="entry name" value="WNT INHIBITOR OF DORSAL PROTEIN"/>
    <property type="match status" value="1"/>
</dbReference>
<dbReference type="PRINTS" id="PR01349">
    <property type="entry name" value="WNTPROTEIN"/>
</dbReference>
<evidence type="ECO:0000256" key="1">
    <source>
        <dbReference type="ARBA" id="ARBA00004498"/>
    </source>
</evidence>
<feature type="chain" id="PRO_5041989519" description="Protein Wnt" evidence="10">
    <location>
        <begin position="23"/>
        <end position="336"/>
    </location>
</feature>
<sequence length="336" mass="38074">MKVTRRILCSPFFFIWILQGLCDTGLSHLSADDRQKHSPLLMITAKAGANRGLAECQRLFKNEIWNCSVEDMRSHRGQLPIFIKRTLPSANRETAFLHAISSAAITYEITLQCARRKIPGCGCAETEKPSQVDNSNWKWGGCGDNIKFGKKAAKRFMDKLENGNDARTAFNLHNNEVGRRAVQAKLKRKCKCHGVSGSCNFKTCWKQLSTFEATGETLKHNYHTAEPVKFHNDNLQKQRKKRNRSVSSRDKHLVYLDSSPDYCVRNVTTGSPGMVGRACSSDTASLVKCRSLCSACNLRYRTVYRYKRIKCKCKFVWCCAVKCELCTVKYLLTTCV</sequence>
<dbReference type="GO" id="GO:0030182">
    <property type="term" value="P:neuron differentiation"/>
    <property type="evidence" value="ECO:0007669"/>
    <property type="project" value="TreeGrafter"/>
</dbReference>